<dbReference type="GO" id="GO:0042273">
    <property type="term" value="P:ribosomal large subunit biogenesis"/>
    <property type="evidence" value="ECO:0007669"/>
    <property type="project" value="TreeGrafter"/>
</dbReference>
<dbReference type="Pfam" id="PF05890">
    <property type="entry name" value="Ebp2"/>
    <property type="match status" value="1"/>
</dbReference>
<feature type="region of interest" description="Disordered" evidence="6">
    <location>
        <begin position="48"/>
        <end position="69"/>
    </location>
</feature>
<feature type="compositionally biased region" description="Basic residues" evidence="6">
    <location>
        <begin position="256"/>
        <end position="278"/>
    </location>
</feature>
<feature type="compositionally biased region" description="Basic residues" evidence="6">
    <location>
        <begin position="216"/>
        <end position="226"/>
    </location>
</feature>
<comment type="similarity">
    <text evidence="2">Belongs to the EBP2 family.</text>
</comment>
<dbReference type="AlphaFoldDB" id="A0A976QRP5"/>
<evidence type="ECO:0000256" key="5">
    <source>
        <dbReference type="ARBA" id="ARBA00023242"/>
    </source>
</evidence>
<feature type="compositionally biased region" description="Basic residues" evidence="6">
    <location>
        <begin position="288"/>
        <end position="298"/>
    </location>
</feature>
<keyword evidence="5" id="KW-0539">Nucleus</keyword>
<sequence>MPLVFKKLGYTLAPGERFSGEDEAVDEGLEKFAKSEINRKEDIIRKLREMESETGKGKKEDDGKSERSAEQTLKNFLDSLTIVGEMCCDENVDQKKLEFHLKELATSFVKQGLNKLSDLMVTFNRPDDFYAEMIKSDEHMTRIIKALEARNNELTKKAVATIGKRTKKSIGKLSKKQYQLQQKNKFIKSVNVLKKKHKGGDIDKHLDKLISDGGSGKRRGRPRGSKNKATSDRPGGSKKKPGMKAGRNNGVSKIPKISKKTNKGSAKNKKGPPRLGRKGKSEAGGRGKVIKKAKRGRPRKSDLDKKGHKRRKT</sequence>
<dbReference type="InterPro" id="IPR008610">
    <property type="entry name" value="Ebp2"/>
</dbReference>
<feature type="compositionally biased region" description="Basic and acidic residues" evidence="6">
    <location>
        <begin position="199"/>
        <end position="210"/>
    </location>
</feature>
<feature type="region of interest" description="Disordered" evidence="6">
    <location>
        <begin position="195"/>
        <end position="313"/>
    </location>
</feature>
<evidence type="ECO:0000256" key="4">
    <source>
        <dbReference type="ARBA" id="ARBA00023054"/>
    </source>
</evidence>
<dbReference type="GO" id="GO:0006364">
    <property type="term" value="P:rRNA processing"/>
    <property type="evidence" value="ECO:0007669"/>
    <property type="project" value="TreeGrafter"/>
</dbReference>
<dbReference type="PANTHER" id="PTHR13028:SF0">
    <property type="entry name" value="RRNA-PROCESSING PROTEIN EBP2-RELATED"/>
    <property type="match status" value="1"/>
</dbReference>
<evidence type="ECO:0000313" key="7">
    <source>
        <dbReference type="EMBL" id="UKJ88005.2"/>
    </source>
</evidence>
<reference evidence="7" key="1">
    <citation type="submission" date="2022-07" db="EMBL/GenBank/DDBJ databases">
        <title>Evaluation of T. orientalis genome assembly methods using nanopore sequencing and analysis of variation between genomes.</title>
        <authorList>
            <person name="Yam J."/>
            <person name="Micallef M.L."/>
            <person name="Liu M."/>
            <person name="Djordjevic S.P."/>
            <person name="Bogema D.R."/>
            <person name="Jenkins C."/>
        </authorList>
    </citation>
    <scope>NUCLEOTIDE SEQUENCE</scope>
    <source>
        <strain evidence="7">Fish Creek</strain>
    </source>
</reference>
<keyword evidence="4" id="KW-0175">Coiled coil</keyword>
<gene>
    <name evidence="7" type="ORF">MACJ_000447</name>
</gene>
<dbReference type="GO" id="GO:0005730">
    <property type="term" value="C:nucleolus"/>
    <property type="evidence" value="ECO:0007669"/>
    <property type="project" value="UniProtKB-SubCell"/>
</dbReference>
<organism evidence="7 8">
    <name type="scientific">Theileria orientalis</name>
    <dbReference type="NCBI Taxonomy" id="68886"/>
    <lineage>
        <taxon>Eukaryota</taxon>
        <taxon>Sar</taxon>
        <taxon>Alveolata</taxon>
        <taxon>Apicomplexa</taxon>
        <taxon>Aconoidasida</taxon>
        <taxon>Piroplasmida</taxon>
        <taxon>Theileriidae</taxon>
        <taxon>Theileria</taxon>
    </lineage>
</organism>
<proteinExistence type="inferred from homology"/>
<evidence type="ECO:0000256" key="1">
    <source>
        <dbReference type="ARBA" id="ARBA00004604"/>
    </source>
</evidence>
<dbReference type="EMBL" id="CP056065">
    <property type="protein sequence ID" value="UKJ88005.2"/>
    <property type="molecule type" value="Genomic_DNA"/>
</dbReference>
<dbReference type="GO" id="GO:0034399">
    <property type="term" value="C:nuclear periphery"/>
    <property type="evidence" value="ECO:0007669"/>
    <property type="project" value="TreeGrafter"/>
</dbReference>
<accession>A0A976QRP5</accession>
<evidence type="ECO:0000256" key="3">
    <source>
        <dbReference type="ARBA" id="ARBA00022517"/>
    </source>
</evidence>
<protein>
    <submittedName>
        <fullName evidence="7">Uncharacterized protein</fullName>
    </submittedName>
</protein>
<dbReference type="Proteomes" id="UP000244803">
    <property type="component" value="Chromosome 1"/>
</dbReference>
<evidence type="ECO:0000313" key="8">
    <source>
        <dbReference type="Proteomes" id="UP000244803"/>
    </source>
</evidence>
<name>A0A976QRP5_THEOR</name>
<evidence type="ECO:0000256" key="6">
    <source>
        <dbReference type="SAM" id="MobiDB-lite"/>
    </source>
</evidence>
<keyword evidence="3" id="KW-0690">Ribosome biogenesis</keyword>
<dbReference type="GO" id="GO:0030687">
    <property type="term" value="C:preribosome, large subunit precursor"/>
    <property type="evidence" value="ECO:0007669"/>
    <property type="project" value="TreeGrafter"/>
</dbReference>
<evidence type="ECO:0000256" key="2">
    <source>
        <dbReference type="ARBA" id="ARBA00007336"/>
    </source>
</evidence>
<comment type="subcellular location">
    <subcellularLocation>
        <location evidence="1">Nucleus</location>
        <location evidence="1">Nucleolus</location>
    </subcellularLocation>
</comment>
<dbReference type="PANTHER" id="PTHR13028">
    <property type="entry name" value="RRNA PROCESSING PROTEIN EBNA1-BINDING PROTEIN-RELATED"/>
    <property type="match status" value="1"/>
</dbReference>